<name>G8JM76_ERECY</name>
<evidence type="ECO:0000313" key="2">
    <source>
        <dbReference type="EMBL" id="AET37647.1"/>
    </source>
</evidence>
<evidence type="ECO:0000259" key="1">
    <source>
        <dbReference type="Pfam" id="PF06916"/>
    </source>
</evidence>
<feature type="domain" description="DUF1279" evidence="1">
    <location>
        <begin position="46"/>
        <end position="165"/>
    </location>
</feature>
<dbReference type="PANTHER" id="PTHR21377:SF0">
    <property type="entry name" value="PROTEIN FAM210B, MITOCHONDRIAL"/>
    <property type="match status" value="1"/>
</dbReference>
<dbReference type="HOGENOM" id="CLU_059211_2_0_1"/>
<proteinExistence type="predicted"/>
<protein>
    <recommendedName>
        <fullName evidence="1">DUF1279 domain-containing protein</fullName>
    </recommendedName>
</protein>
<reference evidence="3" key="1">
    <citation type="journal article" date="2012" name="G3 (Bethesda)">
        <title>Pichia sorbitophila, an interspecies yeast hybrid reveals early steps of genome resolution following polyploidization.</title>
        <authorList>
            <person name="Leh Louis V."/>
            <person name="Despons L."/>
            <person name="Friedrich A."/>
            <person name="Martin T."/>
            <person name="Durrens P."/>
            <person name="Casaregola S."/>
            <person name="Neuveglise C."/>
            <person name="Fairhead C."/>
            <person name="Marck C."/>
            <person name="Cruz J.A."/>
            <person name="Straub M.L."/>
            <person name="Kugler V."/>
            <person name="Sacerdot C."/>
            <person name="Uzunov Z."/>
            <person name="Thierry A."/>
            <person name="Weiss S."/>
            <person name="Bleykasten C."/>
            <person name="De Montigny J."/>
            <person name="Jacques N."/>
            <person name="Jung P."/>
            <person name="Lemaire M."/>
            <person name="Mallet S."/>
            <person name="Morel G."/>
            <person name="Richard G.F."/>
            <person name="Sarkar A."/>
            <person name="Savel G."/>
            <person name="Schacherer J."/>
            <person name="Seret M.L."/>
            <person name="Talla E."/>
            <person name="Samson G."/>
            <person name="Jubin C."/>
            <person name="Poulain J."/>
            <person name="Vacherie B."/>
            <person name="Barbe V."/>
            <person name="Pelletier E."/>
            <person name="Sherman D.J."/>
            <person name="Westhof E."/>
            <person name="Weissenbach J."/>
            <person name="Baret P.V."/>
            <person name="Wincker P."/>
            <person name="Gaillardin C."/>
            <person name="Dujon B."/>
            <person name="Souciet J.L."/>
        </authorList>
    </citation>
    <scope>NUCLEOTIDE SEQUENCE [LARGE SCALE GENOMIC DNA]</scope>
    <source>
        <strain evidence="3">CBS 270.75 / DBVPG 7215 / KCTC 17166 / NRRL Y-17582</strain>
    </source>
</reference>
<dbReference type="GeneID" id="11470377"/>
<dbReference type="EMBL" id="CP002497">
    <property type="protein sequence ID" value="AET37647.1"/>
    <property type="molecule type" value="Genomic_DNA"/>
</dbReference>
<organism evidence="2 3">
    <name type="scientific">Eremothecium cymbalariae (strain CBS 270.75 / DBVPG 7215 / KCTC 17166 / NRRL Y-17582)</name>
    <name type="common">Yeast</name>
    <dbReference type="NCBI Taxonomy" id="931890"/>
    <lineage>
        <taxon>Eukaryota</taxon>
        <taxon>Fungi</taxon>
        <taxon>Dikarya</taxon>
        <taxon>Ascomycota</taxon>
        <taxon>Saccharomycotina</taxon>
        <taxon>Saccharomycetes</taxon>
        <taxon>Saccharomycetales</taxon>
        <taxon>Saccharomycetaceae</taxon>
        <taxon>Eremothecium</taxon>
    </lineage>
</organism>
<dbReference type="AlphaFoldDB" id="G8JM76"/>
<accession>G8JM76</accession>
<dbReference type="OrthoDB" id="426386at2759"/>
<dbReference type="OMA" id="VHSMGQE"/>
<keyword evidence="3" id="KW-1185">Reference proteome</keyword>
<evidence type="ECO:0000313" key="3">
    <source>
        <dbReference type="Proteomes" id="UP000006790"/>
    </source>
</evidence>
<dbReference type="InterPro" id="IPR045866">
    <property type="entry name" value="FAM210A/B-like"/>
</dbReference>
<dbReference type="PANTHER" id="PTHR21377">
    <property type="entry name" value="PROTEIN FAM210B, MITOCHONDRIAL"/>
    <property type="match status" value="1"/>
</dbReference>
<dbReference type="Proteomes" id="UP000006790">
    <property type="component" value="Chromosome 1"/>
</dbReference>
<dbReference type="GO" id="GO:0005739">
    <property type="term" value="C:mitochondrion"/>
    <property type="evidence" value="ECO:0007669"/>
    <property type="project" value="TreeGrafter"/>
</dbReference>
<dbReference type="KEGG" id="erc:Ecym_1419"/>
<dbReference type="InterPro" id="IPR009688">
    <property type="entry name" value="FAM210A/B-like_dom"/>
</dbReference>
<dbReference type="Pfam" id="PF06916">
    <property type="entry name" value="FAM210A-B_dom"/>
    <property type="match status" value="1"/>
</dbReference>
<dbReference type="RefSeq" id="XP_003644464.1">
    <property type="nucleotide sequence ID" value="XM_003644416.1"/>
</dbReference>
<dbReference type="FunCoup" id="G8JM76">
    <property type="interactions" value="31"/>
</dbReference>
<dbReference type="eggNOG" id="KOG4526">
    <property type="taxonomic scope" value="Eukaryota"/>
</dbReference>
<sequence>MFRTGYRSFIPNLGSRLCFGRNFRVIRAYTIGNSSRGAGSKSNTGLKGLMQTYGWSALGVYLALSAIDLPICFFGVHSMGEVNIKVYLNRLKNVAGFGKDEQQLREELELEMNQREIDKLNDSKKDQSILERVKNSNVLAEFVIAYGIHKSLAFIRIPITAAITPGLVRLLQSWGFNLGKMNKRSKPLYGTGKLMNKSGRADDFIKGTTAPKNHPPKH</sequence>
<gene>
    <name evidence="2" type="ordered locus">Ecym_1419</name>
</gene>
<dbReference type="InParanoid" id="G8JM76"/>